<gene>
    <name evidence="5" type="ORF">J2S74_002508</name>
</gene>
<evidence type="ECO:0000259" key="4">
    <source>
        <dbReference type="PROSITE" id="PS51677"/>
    </source>
</evidence>
<dbReference type="InterPro" id="IPR002509">
    <property type="entry name" value="NODB_dom"/>
</dbReference>
<dbReference type="InterPro" id="IPR050248">
    <property type="entry name" value="Polysacc_deacetylase_ArnD"/>
</dbReference>
<protein>
    <submittedName>
        <fullName evidence="5">Peptidoglycan/xylan/chitin deacetylase (PgdA/CDA1 family)</fullName>
    </submittedName>
</protein>
<proteinExistence type="predicted"/>
<evidence type="ECO:0000256" key="1">
    <source>
        <dbReference type="ARBA" id="ARBA00022723"/>
    </source>
</evidence>
<dbReference type="InterPro" id="IPR012854">
    <property type="entry name" value="Cu_amine_oxidase-like_N"/>
</dbReference>
<organism evidence="5 6">
    <name type="scientific">Evansella vedderi</name>
    <dbReference type="NCBI Taxonomy" id="38282"/>
    <lineage>
        <taxon>Bacteria</taxon>
        <taxon>Bacillati</taxon>
        <taxon>Bacillota</taxon>
        <taxon>Bacilli</taxon>
        <taxon>Bacillales</taxon>
        <taxon>Bacillaceae</taxon>
        <taxon>Evansella</taxon>
    </lineage>
</organism>
<keyword evidence="2" id="KW-0378">Hydrolase</keyword>
<name>A0ABT9ZV58_9BACI</name>
<accession>A0ABT9ZV58</accession>
<keyword evidence="3" id="KW-1133">Transmembrane helix</keyword>
<dbReference type="Gene3D" id="3.20.20.370">
    <property type="entry name" value="Glycoside hydrolase/deacetylase"/>
    <property type="match status" value="1"/>
</dbReference>
<evidence type="ECO:0000256" key="3">
    <source>
        <dbReference type="SAM" id="Phobius"/>
    </source>
</evidence>
<evidence type="ECO:0000313" key="5">
    <source>
        <dbReference type="EMBL" id="MDQ0255126.1"/>
    </source>
</evidence>
<dbReference type="SUPFAM" id="SSF55383">
    <property type="entry name" value="Copper amine oxidase, domain N"/>
    <property type="match status" value="1"/>
</dbReference>
<dbReference type="PANTHER" id="PTHR10587:SF133">
    <property type="entry name" value="CHITIN DEACETYLASE 1-RELATED"/>
    <property type="match status" value="1"/>
</dbReference>
<dbReference type="InterPro" id="IPR011330">
    <property type="entry name" value="Glyco_hydro/deAcase_b/a-brl"/>
</dbReference>
<dbReference type="RefSeq" id="WP_307326043.1">
    <property type="nucleotide sequence ID" value="NZ_JAUSUG010000009.1"/>
</dbReference>
<keyword evidence="3" id="KW-0812">Transmembrane</keyword>
<dbReference type="SUPFAM" id="SSF88713">
    <property type="entry name" value="Glycoside hydrolase/deacetylase"/>
    <property type="match status" value="1"/>
</dbReference>
<feature type="domain" description="NodB homology" evidence="4">
    <location>
        <begin position="175"/>
        <end position="358"/>
    </location>
</feature>
<evidence type="ECO:0000256" key="2">
    <source>
        <dbReference type="ARBA" id="ARBA00022801"/>
    </source>
</evidence>
<keyword evidence="6" id="KW-1185">Reference proteome</keyword>
<dbReference type="InterPro" id="IPR036582">
    <property type="entry name" value="Mao_N_sf"/>
</dbReference>
<keyword evidence="1" id="KW-0479">Metal-binding</keyword>
<dbReference type="Proteomes" id="UP001230005">
    <property type="component" value="Unassembled WGS sequence"/>
</dbReference>
<comment type="caution">
    <text evidence="5">The sequence shown here is derived from an EMBL/GenBank/DDBJ whole genome shotgun (WGS) entry which is preliminary data.</text>
</comment>
<dbReference type="EMBL" id="JAUSUG010000009">
    <property type="protein sequence ID" value="MDQ0255126.1"/>
    <property type="molecule type" value="Genomic_DNA"/>
</dbReference>
<evidence type="ECO:0000313" key="6">
    <source>
        <dbReference type="Proteomes" id="UP001230005"/>
    </source>
</evidence>
<dbReference type="PROSITE" id="PS51677">
    <property type="entry name" value="NODB"/>
    <property type="match status" value="1"/>
</dbReference>
<feature type="transmembrane region" description="Helical" evidence="3">
    <location>
        <begin position="12"/>
        <end position="31"/>
    </location>
</feature>
<reference evidence="5 6" key="1">
    <citation type="submission" date="2023-07" db="EMBL/GenBank/DDBJ databases">
        <title>Genomic Encyclopedia of Type Strains, Phase IV (KMG-IV): sequencing the most valuable type-strain genomes for metagenomic binning, comparative biology and taxonomic classification.</title>
        <authorList>
            <person name="Goeker M."/>
        </authorList>
    </citation>
    <scope>NUCLEOTIDE SEQUENCE [LARGE SCALE GENOMIC DNA]</scope>
    <source>
        <strain evidence="5 6">DSM 9768</strain>
    </source>
</reference>
<keyword evidence="3" id="KW-0472">Membrane</keyword>
<dbReference type="PANTHER" id="PTHR10587">
    <property type="entry name" value="GLYCOSYL TRANSFERASE-RELATED"/>
    <property type="match status" value="1"/>
</dbReference>
<dbReference type="CDD" id="cd10917">
    <property type="entry name" value="CE4_NodB_like_6s_7s"/>
    <property type="match status" value="1"/>
</dbReference>
<dbReference type="Pfam" id="PF07833">
    <property type="entry name" value="Cu_amine_oxidN1"/>
    <property type="match status" value="1"/>
</dbReference>
<dbReference type="Pfam" id="PF01522">
    <property type="entry name" value="Polysacc_deac_1"/>
    <property type="match status" value="1"/>
</dbReference>
<sequence>MDIFANKMINTLLKGVLFVCLIVIAFFNTSITTHGEESMFPEAPIFIDGQAHNTKYLLKDGNLMVPALFLKHTSAKVDWNEKYNSVVFTLDDDYFAIPIGTRFADSYFSDTNEWKRDFLSTPTIEVSQEVFVPLIDVVKKLGMKVEYNQTLNRTFVYTQKERTSTRIYSGNPSKKLVALTFDDGPEAHYTPQILDILKEKGVPATFFVMGKQVKKFPDMMRRIVEEGHGLANHTYTHPSLPTISTSEVIKEIRTTEQEIERTVGRRPDLFRPPFGAVTWSDERVIAELGFRTIMWTVDTLDWTGLPAENILEIVHRDITPGGIILQHNIEINPELLAGSVEALPMIIDDLRSKGYTFVTVQTLLDNR</sequence>